<dbReference type="GO" id="GO:0004519">
    <property type="term" value="F:endonuclease activity"/>
    <property type="evidence" value="ECO:0007669"/>
    <property type="project" value="UniProtKB-KW"/>
</dbReference>
<dbReference type="GO" id="GO:0005829">
    <property type="term" value="C:cytosol"/>
    <property type="evidence" value="ECO:0007669"/>
    <property type="project" value="TreeGrafter"/>
</dbReference>
<proteinExistence type="inferred from homology"/>
<dbReference type="GO" id="GO:0016787">
    <property type="term" value="F:hydrolase activity"/>
    <property type="evidence" value="ECO:0007669"/>
    <property type="project" value="UniProtKB-KW"/>
</dbReference>
<dbReference type="Proteomes" id="UP000242243">
    <property type="component" value="Unassembled WGS sequence"/>
</dbReference>
<dbReference type="AlphaFoldDB" id="A0A1I5LC21"/>
<accession>A0A1I5LC21</accession>
<protein>
    <recommendedName>
        <fullName evidence="4">Putative HNH nuclease YajD</fullName>
    </recommendedName>
</protein>
<evidence type="ECO:0000256" key="3">
    <source>
        <dbReference type="ARBA" id="ARBA00038412"/>
    </source>
</evidence>
<dbReference type="GO" id="GO:0008270">
    <property type="term" value="F:zinc ion binding"/>
    <property type="evidence" value="ECO:0007669"/>
    <property type="project" value="InterPro"/>
</dbReference>
<keyword evidence="1" id="KW-0540">Nuclease</keyword>
<name>A0A1I5LC21_9BACI</name>
<dbReference type="CDD" id="cd00085">
    <property type="entry name" value="HNHc"/>
    <property type="match status" value="1"/>
</dbReference>
<dbReference type="STRING" id="306540.SAMN05421839_1021"/>
<feature type="domain" description="HNH" evidence="5">
    <location>
        <begin position="38"/>
        <end position="99"/>
    </location>
</feature>
<comment type="similarity">
    <text evidence="3">Belongs to the HNH nuclease family.</text>
</comment>
<dbReference type="InterPro" id="IPR003615">
    <property type="entry name" value="HNH_nuc"/>
</dbReference>
<dbReference type="PANTHER" id="PTHR41286:SF1">
    <property type="entry name" value="HNH NUCLEASE YAJD-RELATED"/>
    <property type="match status" value="1"/>
</dbReference>
<keyword evidence="6" id="KW-0255">Endonuclease</keyword>
<dbReference type="PANTHER" id="PTHR41286">
    <property type="entry name" value="HNH NUCLEASE YAJD-RELATED"/>
    <property type="match status" value="1"/>
</dbReference>
<evidence type="ECO:0000259" key="5">
    <source>
        <dbReference type="Pfam" id="PF01844"/>
    </source>
</evidence>
<evidence type="ECO:0000313" key="6">
    <source>
        <dbReference type="EMBL" id="SFO94914.1"/>
    </source>
</evidence>
<evidence type="ECO:0000256" key="2">
    <source>
        <dbReference type="ARBA" id="ARBA00022801"/>
    </source>
</evidence>
<organism evidence="6 7">
    <name type="scientific">Halolactibacillus halophilus</name>
    <dbReference type="NCBI Taxonomy" id="306540"/>
    <lineage>
        <taxon>Bacteria</taxon>
        <taxon>Bacillati</taxon>
        <taxon>Bacillota</taxon>
        <taxon>Bacilli</taxon>
        <taxon>Bacillales</taxon>
        <taxon>Bacillaceae</taxon>
        <taxon>Halolactibacillus</taxon>
    </lineage>
</organism>
<dbReference type="GO" id="GO:0003676">
    <property type="term" value="F:nucleic acid binding"/>
    <property type="evidence" value="ECO:0007669"/>
    <property type="project" value="InterPro"/>
</dbReference>
<reference evidence="6 7" key="1">
    <citation type="submission" date="2016-10" db="EMBL/GenBank/DDBJ databases">
        <authorList>
            <person name="de Groot N.N."/>
        </authorList>
    </citation>
    <scope>NUCLEOTIDE SEQUENCE [LARGE SCALE GENOMIC DNA]</scope>
    <source>
        <strain evidence="6 7">DSM 17073</strain>
    </source>
</reference>
<dbReference type="Pfam" id="PF01844">
    <property type="entry name" value="HNH"/>
    <property type="match status" value="1"/>
</dbReference>
<evidence type="ECO:0000256" key="4">
    <source>
        <dbReference type="ARBA" id="ARBA00040194"/>
    </source>
</evidence>
<evidence type="ECO:0000313" key="7">
    <source>
        <dbReference type="Proteomes" id="UP000242243"/>
    </source>
</evidence>
<sequence>MMVKMAEYKTKEQKRKFYDSKAWKLLREEIKKRDNYECQECKRQGRVTIDTNEYSESAKRKKIMLVVDHIKEIEDYPELALEEDNLETKCVNCHNKKHGRYVDYSLWRKSTKWNDEWW</sequence>
<dbReference type="Gene3D" id="1.10.30.50">
    <property type="match status" value="1"/>
</dbReference>
<dbReference type="InterPro" id="IPR002711">
    <property type="entry name" value="HNH"/>
</dbReference>
<gene>
    <name evidence="6" type="ORF">SAMN05421839_1021</name>
</gene>
<dbReference type="EMBL" id="FOXC01000002">
    <property type="protein sequence ID" value="SFO94914.1"/>
    <property type="molecule type" value="Genomic_DNA"/>
</dbReference>
<evidence type="ECO:0000256" key="1">
    <source>
        <dbReference type="ARBA" id="ARBA00022722"/>
    </source>
</evidence>
<keyword evidence="2" id="KW-0378">Hydrolase</keyword>